<evidence type="ECO:0000256" key="7">
    <source>
        <dbReference type="HAMAP-Rule" id="MF_01147"/>
    </source>
</evidence>
<protein>
    <recommendedName>
        <fullName evidence="7">Phosphatidylglycerol--prolipoprotein diacylglyceryl transferase</fullName>
        <ecNumber evidence="7">2.5.1.145</ecNumber>
    </recommendedName>
</protein>
<evidence type="ECO:0000313" key="8">
    <source>
        <dbReference type="EMBL" id="MBO8462309.1"/>
    </source>
</evidence>
<feature type="binding site" evidence="7">
    <location>
        <position position="148"/>
    </location>
    <ligand>
        <name>a 1,2-diacyl-sn-glycero-3-phospho-(1'-sn-glycerol)</name>
        <dbReference type="ChEBI" id="CHEBI:64716"/>
    </ligand>
</feature>
<comment type="subcellular location">
    <subcellularLocation>
        <location evidence="7">Cell membrane</location>
        <topology evidence="7">Multi-pass membrane protein</topology>
    </subcellularLocation>
</comment>
<gene>
    <name evidence="7 8" type="primary">lgt</name>
    <name evidence="8" type="ORF">IAC13_00075</name>
</gene>
<feature type="transmembrane region" description="Helical" evidence="7">
    <location>
        <begin position="226"/>
        <end position="243"/>
    </location>
</feature>
<evidence type="ECO:0000313" key="9">
    <source>
        <dbReference type="Proteomes" id="UP000823618"/>
    </source>
</evidence>
<name>A0A9D9HZ63_9FIRM</name>
<evidence type="ECO:0000256" key="1">
    <source>
        <dbReference type="ARBA" id="ARBA00007150"/>
    </source>
</evidence>
<reference evidence="8" key="2">
    <citation type="journal article" date="2021" name="PeerJ">
        <title>Extensive microbial diversity within the chicken gut microbiome revealed by metagenomics and culture.</title>
        <authorList>
            <person name="Gilroy R."/>
            <person name="Ravi A."/>
            <person name="Getino M."/>
            <person name="Pursley I."/>
            <person name="Horton D.L."/>
            <person name="Alikhan N.F."/>
            <person name="Baker D."/>
            <person name="Gharbi K."/>
            <person name="Hall N."/>
            <person name="Watson M."/>
            <person name="Adriaenssens E.M."/>
            <person name="Foster-Nyarko E."/>
            <person name="Jarju S."/>
            <person name="Secka A."/>
            <person name="Antonio M."/>
            <person name="Oren A."/>
            <person name="Chaudhuri R.R."/>
            <person name="La Ragione R."/>
            <person name="Hildebrand F."/>
            <person name="Pallen M.J."/>
        </authorList>
    </citation>
    <scope>NUCLEOTIDE SEQUENCE</scope>
    <source>
        <strain evidence="8">E3-2379</strain>
    </source>
</reference>
<feature type="transmembrane region" description="Helical" evidence="7">
    <location>
        <begin position="33"/>
        <end position="51"/>
    </location>
</feature>
<keyword evidence="4 7" id="KW-0812">Transmembrane</keyword>
<dbReference type="PROSITE" id="PS01311">
    <property type="entry name" value="LGT"/>
    <property type="match status" value="1"/>
</dbReference>
<feature type="transmembrane region" description="Helical" evidence="7">
    <location>
        <begin position="63"/>
        <end position="82"/>
    </location>
</feature>
<evidence type="ECO:0000256" key="3">
    <source>
        <dbReference type="ARBA" id="ARBA00022679"/>
    </source>
</evidence>
<dbReference type="InterPro" id="IPR001640">
    <property type="entry name" value="Lgt"/>
</dbReference>
<feature type="transmembrane region" description="Helical" evidence="7">
    <location>
        <begin position="128"/>
        <end position="146"/>
    </location>
</feature>
<evidence type="ECO:0000256" key="5">
    <source>
        <dbReference type="ARBA" id="ARBA00022989"/>
    </source>
</evidence>
<dbReference type="PANTHER" id="PTHR30589:SF0">
    <property type="entry name" value="PHOSPHATIDYLGLYCEROL--PROLIPOPROTEIN DIACYLGLYCERYL TRANSFERASE"/>
    <property type="match status" value="1"/>
</dbReference>
<comment type="function">
    <text evidence="7">Catalyzes the transfer of the diacylglyceryl group from phosphatidylglycerol to the sulfhydryl group of the N-terminal cysteine of a prolipoprotein, the first step in the formation of mature lipoproteins.</text>
</comment>
<dbReference type="GO" id="GO:0042158">
    <property type="term" value="P:lipoprotein biosynthetic process"/>
    <property type="evidence" value="ECO:0007669"/>
    <property type="project" value="UniProtKB-UniRule"/>
</dbReference>
<evidence type="ECO:0000256" key="6">
    <source>
        <dbReference type="ARBA" id="ARBA00023136"/>
    </source>
</evidence>
<keyword evidence="2 7" id="KW-1003">Cell membrane</keyword>
<feature type="transmembrane region" description="Helical" evidence="7">
    <location>
        <begin position="94"/>
        <end position="121"/>
    </location>
</feature>
<keyword evidence="6 7" id="KW-0472">Membrane</keyword>
<dbReference type="AlphaFoldDB" id="A0A9D9HZ63"/>
<sequence length="295" mass="33306">MDELIGTIRFPNLNLVLEHVGSSVNIGGFSIKFYGMVIALGFLVGLYVTMQEAKRTGQNPEDYLDYMIWMIIPAIIGARLYYVLFSWKDYKDNFWSIFAIRQGGLAIYGGVIAGVLVLVCFSKLKEKSFFVMADTIVMGLLIGQIMGRWGNFFNREAFGGYSNGLLAMQIPVADASYTTQELLDKVVTISGIDYIQVQPTFLYEGLWNLAVLIVIFLWRKKKVFDGELLCLYMIGYGAGRFWIESLRTDQLLIGSTQIPVSQVLAGILFLTGLIVLLIKRKEKRRSGLSFRAKKY</sequence>
<keyword evidence="5 7" id="KW-1133">Transmembrane helix</keyword>
<evidence type="ECO:0000256" key="4">
    <source>
        <dbReference type="ARBA" id="ARBA00022692"/>
    </source>
</evidence>
<dbReference type="GO" id="GO:0005886">
    <property type="term" value="C:plasma membrane"/>
    <property type="evidence" value="ECO:0007669"/>
    <property type="project" value="UniProtKB-SubCell"/>
</dbReference>
<dbReference type="NCBIfam" id="TIGR00544">
    <property type="entry name" value="lgt"/>
    <property type="match status" value="1"/>
</dbReference>
<dbReference type="Pfam" id="PF01790">
    <property type="entry name" value="LGT"/>
    <property type="match status" value="1"/>
</dbReference>
<comment type="caution">
    <text evidence="8">The sequence shown here is derived from an EMBL/GenBank/DDBJ whole genome shotgun (WGS) entry which is preliminary data.</text>
</comment>
<dbReference type="PANTHER" id="PTHR30589">
    <property type="entry name" value="PROLIPOPROTEIN DIACYLGLYCERYL TRANSFERASE"/>
    <property type="match status" value="1"/>
</dbReference>
<evidence type="ECO:0000256" key="2">
    <source>
        <dbReference type="ARBA" id="ARBA00022475"/>
    </source>
</evidence>
<feature type="transmembrane region" description="Helical" evidence="7">
    <location>
        <begin position="258"/>
        <end position="278"/>
    </location>
</feature>
<feature type="transmembrane region" description="Helical" evidence="7">
    <location>
        <begin position="201"/>
        <end position="219"/>
    </location>
</feature>
<dbReference type="GO" id="GO:0008961">
    <property type="term" value="F:phosphatidylglycerol-prolipoprotein diacylglyceryl transferase activity"/>
    <property type="evidence" value="ECO:0007669"/>
    <property type="project" value="UniProtKB-UniRule"/>
</dbReference>
<dbReference type="EMBL" id="JADIML010000002">
    <property type="protein sequence ID" value="MBO8462309.1"/>
    <property type="molecule type" value="Genomic_DNA"/>
</dbReference>
<dbReference type="Proteomes" id="UP000823618">
    <property type="component" value="Unassembled WGS sequence"/>
</dbReference>
<comment type="similarity">
    <text evidence="1 7">Belongs to the Lgt family.</text>
</comment>
<accession>A0A9D9HZ63</accession>
<proteinExistence type="inferred from homology"/>
<keyword evidence="3 7" id="KW-0808">Transferase</keyword>
<organism evidence="8 9">
    <name type="scientific">Candidatus Scybalomonas excrementavium</name>
    <dbReference type="NCBI Taxonomy" id="2840943"/>
    <lineage>
        <taxon>Bacteria</taxon>
        <taxon>Bacillati</taxon>
        <taxon>Bacillota</taxon>
        <taxon>Clostridia</taxon>
        <taxon>Lachnospirales</taxon>
        <taxon>Lachnospiraceae</taxon>
        <taxon>Lachnospiraceae incertae sedis</taxon>
        <taxon>Candidatus Scybalomonas</taxon>
    </lineage>
</organism>
<comment type="pathway">
    <text evidence="7">Protein modification; lipoprotein biosynthesis (diacylglyceryl transfer).</text>
</comment>
<dbReference type="HAMAP" id="MF_01147">
    <property type="entry name" value="Lgt"/>
    <property type="match status" value="1"/>
</dbReference>
<comment type="catalytic activity">
    <reaction evidence="7">
        <text>L-cysteinyl-[prolipoprotein] + a 1,2-diacyl-sn-glycero-3-phospho-(1'-sn-glycerol) = an S-1,2-diacyl-sn-glyceryl-L-cysteinyl-[prolipoprotein] + sn-glycerol 1-phosphate + H(+)</text>
        <dbReference type="Rhea" id="RHEA:56712"/>
        <dbReference type="Rhea" id="RHEA-COMP:14679"/>
        <dbReference type="Rhea" id="RHEA-COMP:14680"/>
        <dbReference type="ChEBI" id="CHEBI:15378"/>
        <dbReference type="ChEBI" id="CHEBI:29950"/>
        <dbReference type="ChEBI" id="CHEBI:57685"/>
        <dbReference type="ChEBI" id="CHEBI:64716"/>
        <dbReference type="ChEBI" id="CHEBI:140658"/>
        <dbReference type="EC" id="2.5.1.145"/>
    </reaction>
</comment>
<reference evidence="8" key="1">
    <citation type="submission" date="2020-10" db="EMBL/GenBank/DDBJ databases">
        <authorList>
            <person name="Gilroy R."/>
        </authorList>
    </citation>
    <scope>NUCLEOTIDE SEQUENCE</scope>
    <source>
        <strain evidence="8">E3-2379</strain>
    </source>
</reference>
<dbReference type="EC" id="2.5.1.145" evidence="7"/>